<dbReference type="InterPro" id="IPR009081">
    <property type="entry name" value="PP-bd_ACP"/>
</dbReference>
<dbReference type="InterPro" id="IPR000873">
    <property type="entry name" value="AMP-dep_synth/lig_dom"/>
</dbReference>
<sequence length="1563" mass="173754">MTMDAALGLAQRFIDLSPEKKRVFFQQLRKQDIDFSLLPIPSGIAGKDHTRVLSYAQSRLWFLWQLEPQSSAYNVPGAIRLKGELDIGALGKAFDFLVKRHEVLRTTFHRTSGEVIQTVQLPAPIELDREDLGEACARVEERERRVIELAEAEAGGAFDLERGPLLRVRLLRLGAREHVLLVTLHHIVCDAWSMEVLVEEFARAYAAYRQGEAPELAALPIQYADYALWQRQWMEAGEGERQLAYWRAQLGEHHPVLELPTDRARRAVPSERGRRYDFALEAELVQRLRALARAHEVTLPMLLLAAFKVLLYRYTGQGDLRVGVPIANRHRVETEGLIGFFVNTQVWRTPLDGGVRVVELLGRVRETALGAQAHQDLPFEQLVEALQPARSLSHNPLFQVMYNHQARSAAASIELRGLRIEALSREVGSTQFDLTLDTLEEGGGLSAALTYRTELFDHATVARLAGHWCELLRAMLADPERRVGELPMLPEAERFELLDEWNRTQHVYPFARGYVGLFEDRVAEHPQRLAASCQGQDLSYGQLNAQANRLGHGLIAAGVRPDDVVALFAERGLGLLGLIIGVFKAGGGYLPLDPRQPVRRLAQMLDLSRARVVVSTECLRAVLEQALAELPAERRPIWLTLEALSGQDWPVHDPGVRTGPHHLAYVIYTSGSTGVPKGVMVEQAGMLNNQLSKVPYLGLTEGDVIAQTAAAGFDISVWQFLTGLLCGARVEIVPDAIAHDPMALLKHVNATGITVLESVPSLIQGMLAEEAVELKGLRWLLPTGEALAPELARQWFRRYPHIPLVNAYGPAECSDDVALHTLREGPASGTVHLPIGRPTDNTRLYVLDGQLQPVPVGVTGELCIAGAGVGRGYLHDPARTAQAFVPHPYAQTPGERLYRSGDLARWRADGVLEYVGRSDHQVKVRGFRIELGEIEARLLEHQGVREAVVVVREAPSGKHLVGYVVPTALEAGAGLGDALKAHLKEAIPEYMVPGQIVVLEQLPLTPNGKLDRKALPEPEWESRDYVAPQTELEHQLAGIWQELLGVKRISMTDNFFELGGDSILIIQVVSRARRFGIGLAPRDLFQHQTLEALARVAQPAKEAAIDQGPVAGEVALTPIQSWFFEMEIPQRHHWNQSVLLKMWEALDPSSLEHVLRQLVVHHDALRLRYRQAGGRWIQSHVSLEDERQRWQAELLLWVKQARDAEEIRRIADEAQRSLSLIQGPLLRGVHISLPDGTARLLLVAHHLVTDGVSWRILLEDLQTAHIQLLAGQEIDLPAKTSAFKTWSEKLTTYACSESLKDELPYWMAQLGGGIEDLPQDRPWGENLVKHAGNLSLRLDRERTRQLLKQAPAAYGTQINDLLLAALARVLCRWGKRKSVLVELEGHGREDLFGIDVSRTVGWFTTAFPVRLTPRGAIADSIEAVQEQLRSVPNRGLGYGVLRYLGEPQVRAQLQTLSPPRITFNYLGQFDQSFDEGGLFVPAPESGGSGRSEDAPLTNWLEVNGRVYGGELKLTWSFSKARYCPATVQGLIEAYRAELVALIEHCTDRHASGLVLSGQSLAQP</sequence>
<dbReference type="Proteomes" id="UP000003374">
    <property type="component" value="Unassembled WGS sequence"/>
</dbReference>
<dbReference type="FunFam" id="3.40.50.980:FF:000001">
    <property type="entry name" value="Non-ribosomal peptide synthetase"/>
    <property type="match status" value="1"/>
</dbReference>
<dbReference type="Gene3D" id="3.30.559.30">
    <property type="entry name" value="Nonribosomal peptide synthetase, condensation domain"/>
    <property type="match status" value="2"/>
</dbReference>
<dbReference type="InterPro" id="IPR010071">
    <property type="entry name" value="AA_adenyl_dom"/>
</dbReference>
<gene>
    <name evidence="6" type="ORF">NB231_03650</name>
</gene>
<evidence type="ECO:0000313" key="6">
    <source>
        <dbReference type="EMBL" id="EAR21793.1"/>
    </source>
</evidence>
<dbReference type="NCBIfam" id="TIGR01720">
    <property type="entry name" value="NRPS-para261"/>
    <property type="match status" value="1"/>
</dbReference>
<keyword evidence="3" id="KW-0596">Phosphopantetheine</keyword>
<dbReference type="GO" id="GO:0031177">
    <property type="term" value="F:phosphopantetheine binding"/>
    <property type="evidence" value="ECO:0007669"/>
    <property type="project" value="InterPro"/>
</dbReference>
<dbReference type="PANTHER" id="PTHR45398:SF1">
    <property type="entry name" value="ENZYME, PUTATIVE (JCVI)-RELATED"/>
    <property type="match status" value="1"/>
</dbReference>
<dbReference type="Pfam" id="PF00668">
    <property type="entry name" value="Condensation"/>
    <property type="match status" value="2"/>
</dbReference>
<evidence type="ECO:0000256" key="2">
    <source>
        <dbReference type="ARBA" id="ARBA00006432"/>
    </source>
</evidence>
<dbReference type="InterPro" id="IPR010060">
    <property type="entry name" value="NRPS_synth"/>
</dbReference>
<dbReference type="Gene3D" id="3.30.300.30">
    <property type="match status" value="1"/>
</dbReference>
<keyword evidence="4" id="KW-0597">Phosphoprotein</keyword>
<dbReference type="FunFam" id="1.10.1200.10:FF:000005">
    <property type="entry name" value="Nonribosomal peptide synthetase 1"/>
    <property type="match status" value="1"/>
</dbReference>
<dbReference type="InterPro" id="IPR023213">
    <property type="entry name" value="CAT-like_dom_sf"/>
</dbReference>
<accession>A4BRH1</accession>
<dbReference type="GO" id="GO:0044550">
    <property type="term" value="P:secondary metabolite biosynthetic process"/>
    <property type="evidence" value="ECO:0007669"/>
    <property type="project" value="UniProtKB-ARBA"/>
</dbReference>
<organism evidence="6 7">
    <name type="scientific">Nitrococcus mobilis Nb-231</name>
    <dbReference type="NCBI Taxonomy" id="314278"/>
    <lineage>
        <taxon>Bacteria</taxon>
        <taxon>Pseudomonadati</taxon>
        <taxon>Pseudomonadota</taxon>
        <taxon>Gammaproteobacteria</taxon>
        <taxon>Chromatiales</taxon>
        <taxon>Ectothiorhodospiraceae</taxon>
        <taxon>Nitrococcus</taxon>
    </lineage>
</organism>
<dbReference type="Pfam" id="PF00501">
    <property type="entry name" value="AMP-binding"/>
    <property type="match status" value="1"/>
</dbReference>
<dbReference type="eggNOG" id="COG1020">
    <property type="taxonomic scope" value="Bacteria"/>
</dbReference>
<dbReference type="FunFam" id="2.30.38.10:FF:000001">
    <property type="entry name" value="Non-ribosomal peptide synthetase PvdI"/>
    <property type="match status" value="1"/>
</dbReference>
<protein>
    <submittedName>
        <fullName evidence="6">Peptide synthase</fullName>
    </submittedName>
</protein>
<dbReference type="CDD" id="cd05930">
    <property type="entry name" value="A_NRPS"/>
    <property type="match status" value="1"/>
</dbReference>
<dbReference type="SMART" id="SM00823">
    <property type="entry name" value="PKS_PP"/>
    <property type="match status" value="1"/>
</dbReference>
<comment type="similarity">
    <text evidence="2">Belongs to the ATP-dependent AMP-binding enzyme family.</text>
</comment>
<dbReference type="Gene3D" id="3.30.559.10">
    <property type="entry name" value="Chloramphenicol acetyltransferase-like domain"/>
    <property type="match status" value="2"/>
</dbReference>
<evidence type="ECO:0000256" key="1">
    <source>
        <dbReference type="ARBA" id="ARBA00001957"/>
    </source>
</evidence>
<comment type="caution">
    <text evidence="6">The sequence shown here is derived from an EMBL/GenBank/DDBJ whole genome shotgun (WGS) entry which is preliminary data.</text>
</comment>
<dbReference type="InterPro" id="IPR036736">
    <property type="entry name" value="ACP-like_sf"/>
</dbReference>
<dbReference type="Gene3D" id="3.40.50.980">
    <property type="match status" value="2"/>
</dbReference>
<evidence type="ECO:0000256" key="3">
    <source>
        <dbReference type="ARBA" id="ARBA00022450"/>
    </source>
</evidence>
<dbReference type="HOGENOM" id="CLU_000022_2_2_6"/>
<dbReference type="STRING" id="314278.NB231_03650"/>
<dbReference type="InterPro" id="IPR020806">
    <property type="entry name" value="PKS_PP-bd"/>
</dbReference>
<dbReference type="FunFam" id="3.40.50.12780:FF:000012">
    <property type="entry name" value="Non-ribosomal peptide synthetase"/>
    <property type="match status" value="1"/>
</dbReference>
<dbReference type="Gene3D" id="2.30.38.10">
    <property type="entry name" value="Luciferase, Domain 3"/>
    <property type="match status" value="1"/>
</dbReference>
<dbReference type="InterPro" id="IPR001242">
    <property type="entry name" value="Condensation_dom"/>
</dbReference>
<dbReference type="InterPro" id="IPR025110">
    <property type="entry name" value="AMP-bd_C"/>
</dbReference>
<dbReference type="PROSITE" id="PS50075">
    <property type="entry name" value="CARRIER"/>
    <property type="match status" value="1"/>
</dbReference>
<dbReference type="CDD" id="cd19534">
    <property type="entry name" value="E_NRPS"/>
    <property type="match status" value="1"/>
</dbReference>
<dbReference type="OrthoDB" id="9757559at2"/>
<evidence type="ECO:0000256" key="4">
    <source>
        <dbReference type="ARBA" id="ARBA00022553"/>
    </source>
</evidence>
<reference evidence="6 7" key="1">
    <citation type="submission" date="2006-02" db="EMBL/GenBank/DDBJ databases">
        <authorList>
            <person name="Waterbury J."/>
            <person name="Ferriera S."/>
            <person name="Johnson J."/>
            <person name="Kravitz S."/>
            <person name="Halpern A."/>
            <person name="Remington K."/>
            <person name="Beeson K."/>
            <person name="Tran B."/>
            <person name="Rogers Y.-H."/>
            <person name="Friedman R."/>
            <person name="Venter J.C."/>
        </authorList>
    </citation>
    <scope>NUCLEOTIDE SEQUENCE [LARGE SCALE GENOMIC DNA]</scope>
    <source>
        <strain evidence="6 7">Nb-231</strain>
    </source>
</reference>
<name>A4BRH1_9GAMM</name>
<dbReference type="PROSITE" id="PS00455">
    <property type="entry name" value="AMP_BINDING"/>
    <property type="match status" value="1"/>
</dbReference>
<dbReference type="GO" id="GO:0043041">
    <property type="term" value="P:amino acid activation for nonribosomal peptide biosynthetic process"/>
    <property type="evidence" value="ECO:0007669"/>
    <property type="project" value="UniProtKB-ARBA"/>
</dbReference>
<comment type="cofactor">
    <cofactor evidence="1">
        <name>pantetheine 4'-phosphate</name>
        <dbReference type="ChEBI" id="CHEBI:47942"/>
    </cofactor>
</comment>
<dbReference type="GO" id="GO:0003824">
    <property type="term" value="F:catalytic activity"/>
    <property type="evidence" value="ECO:0007669"/>
    <property type="project" value="InterPro"/>
</dbReference>
<dbReference type="PANTHER" id="PTHR45398">
    <property type="match status" value="1"/>
</dbReference>
<dbReference type="SUPFAM" id="SSF47336">
    <property type="entry name" value="ACP-like"/>
    <property type="match status" value="1"/>
</dbReference>
<dbReference type="SUPFAM" id="SSF52777">
    <property type="entry name" value="CoA-dependent acyltransferases"/>
    <property type="match status" value="4"/>
</dbReference>
<dbReference type="InterPro" id="IPR020845">
    <property type="entry name" value="AMP-binding_CS"/>
</dbReference>
<keyword evidence="7" id="KW-1185">Reference proteome</keyword>
<evidence type="ECO:0000259" key="5">
    <source>
        <dbReference type="PROSITE" id="PS50075"/>
    </source>
</evidence>
<dbReference type="Pfam" id="PF13193">
    <property type="entry name" value="AMP-binding_C"/>
    <property type="match status" value="1"/>
</dbReference>
<dbReference type="PROSITE" id="PS00012">
    <property type="entry name" value="PHOSPHOPANTETHEINE"/>
    <property type="match status" value="1"/>
</dbReference>
<feature type="domain" description="Carrier" evidence="5">
    <location>
        <begin position="1027"/>
        <end position="1101"/>
    </location>
</feature>
<dbReference type="CDD" id="cd19531">
    <property type="entry name" value="LCL_NRPS-like"/>
    <property type="match status" value="1"/>
</dbReference>
<dbReference type="EMBL" id="AAOF01000006">
    <property type="protein sequence ID" value="EAR21793.1"/>
    <property type="molecule type" value="Genomic_DNA"/>
</dbReference>
<dbReference type="FunFam" id="3.30.559.10:FF:000012">
    <property type="entry name" value="Non-ribosomal peptide synthetase"/>
    <property type="match status" value="1"/>
</dbReference>
<dbReference type="NCBIfam" id="TIGR01733">
    <property type="entry name" value="AA-adenyl-dom"/>
    <property type="match status" value="1"/>
</dbReference>
<dbReference type="SUPFAM" id="SSF56801">
    <property type="entry name" value="Acetyl-CoA synthetase-like"/>
    <property type="match status" value="1"/>
</dbReference>
<proteinExistence type="inferred from homology"/>
<dbReference type="InterPro" id="IPR045851">
    <property type="entry name" value="AMP-bd_C_sf"/>
</dbReference>
<dbReference type="FunFam" id="3.30.300.30:FF:000010">
    <property type="entry name" value="Enterobactin synthetase component F"/>
    <property type="match status" value="1"/>
</dbReference>
<evidence type="ECO:0000313" key="7">
    <source>
        <dbReference type="Proteomes" id="UP000003374"/>
    </source>
</evidence>
<dbReference type="Gene3D" id="1.10.1200.10">
    <property type="entry name" value="ACP-like"/>
    <property type="match status" value="1"/>
</dbReference>
<dbReference type="InterPro" id="IPR006162">
    <property type="entry name" value="Ppantetheine_attach_site"/>
</dbReference>
<dbReference type="Pfam" id="PF00550">
    <property type="entry name" value="PP-binding"/>
    <property type="match status" value="1"/>
</dbReference>
<dbReference type="RefSeq" id="WP_004999805.1">
    <property type="nucleotide sequence ID" value="NZ_CH672427.1"/>
</dbReference>